<dbReference type="InterPro" id="IPR016187">
    <property type="entry name" value="CTDL_fold"/>
</dbReference>
<keyword evidence="1" id="KW-0472">Membrane</keyword>
<keyword evidence="1" id="KW-0812">Transmembrane</keyword>
<sequence length="268" mass="30641">MMGKTFPCGSFILTNFLFFLPLGIMATAMWARESQFDDKLPPFDIYNMWNSSERVHFTGACAILCEKTACAGFFYNAESKECILTKAVPLLAGIYASGFRYYSKMQFRACPANANNLLHEQSGTCFMLSDNRQTWVKAKDTCQQENARLAVLDTTDKEDFLIEFFRSGNLSTADCYFIGAHRPYDKWNTTLPPAHDYIWLNGNPVVKSPQHWAGSEPNNINTRENVIFIWHHPTDGWTFGDVREWDRSRYICEFSLYENINALASGGM</sequence>
<dbReference type="PANTHER" id="PTHR45710:SF36">
    <property type="entry name" value="C-TYPE LECTIN DOMAIN-CONTAINING PROTEIN"/>
    <property type="match status" value="1"/>
</dbReference>
<dbReference type="SUPFAM" id="SSF56436">
    <property type="entry name" value="C-type lectin-like"/>
    <property type="match status" value="1"/>
</dbReference>
<keyword evidence="1" id="KW-1133">Transmembrane helix</keyword>
<evidence type="ECO:0000259" key="2">
    <source>
        <dbReference type="PROSITE" id="PS50041"/>
    </source>
</evidence>
<dbReference type="CDD" id="cd00037">
    <property type="entry name" value="CLECT"/>
    <property type="match status" value="1"/>
</dbReference>
<reference evidence="3 4" key="1">
    <citation type="submission" date="2024-02" db="EMBL/GenBank/DDBJ databases">
        <title>Chromosome-scale genome assembly of the rough periwinkle Littorina saxatilis.</title>
        <authorList>
            <person name="De Jode A."/>
            <person name="Faria R."/>
            <person name="Formenti G."/>
            <person name="Sims Y."/>
            <person name="Smith T.P."/>
            <person name="Tracey A."/>
            <person name="Wood J.M.D."/>
            <person name="Zagrodzka Z.B."/>
            <person name="Johannesson K."/>
            <person name="Butlin R.K."/>
            <person name="Leder E.H."/>
        </authorList>
    </citation>
    <scope>NUCLEOTIDE SEQUENCE [LARGE SCALE GENOMIC DNA]</scope>
    <source>
        <strain evidence="3">Snail1</strain>
        <tissue evidence="3">Muscle</tissue>
    </source>
</reference>
<dbReference type="SMART" id="SM00034">
    <property type="entry name" value="CLECT"/>
    <property type="match status" value="1"/>
</dbReference>
<protein>
    <recommendedName>
        <fullName evidence="2">C-type lectin domain-containing protein</fullName>
    </recommendedName>
</protein>
<feature type="domain" description="C-type lectin" evidence="2">
    <location>
        <begin position="121"/>
        <end position="253"/>
    </location>
</feature>
<feature type="transmembrane region" description="Helical" evidence="1">
    <location>
        <begin position="12"/>
        <end position="31"/>
    </location>
</feature>
<organism evidence="3 4">
    <name type="scientific">Littorina saxatilis</name>
    <dbReference type="NCBI Taxonomy" id="31220"/>
    <lineage>
        <taxon>Eukaryota</taxon>
        <taxon>Metazoa</taxon>
        <taxon>Spiralia</taxon>
        <taxon>Lophotrochozoa</taxon>
        <taxon>Mollusca</taxon>
        <taxon>Gastropoda</taxon>
        <taxon>Caenogastropoda</taxon>
        <taxon>Littorinimorpha</taxon>
        <taxon>Littorinoidea</taxon>
        <taxon>Littorinidae</taxon>
        <taxon>Littorina</taxon>
    </lineage>
</organism>
<keyword evidence="4" id="KW-1185">Reference proteome</keyword>
<dbReference type="PROSITE" id="PS50041">
    <property type="entry name" value="C_TYPE_LECTIN_2"/>
    <property type="match status" value="1"/>
</dbReference>
<dbReference type="EMBL" id="JBAMIC010000008">
    <property type="protein sequence ID" value="KAK7104763.1"/>
    <property type="molecule type" value="Genomic_DNA"/>
</dbReference>
<proteinExistence type="predicted"/>
<dbReference type="Gene3D" id="3.10.100.10">
    <property type="entry name" value="Mannose-Binding Protein A, subunit A"/>
    <property type="match status" value="1"/>
</dbReference>
<dbReference type="Pfam" id="PF00059">
    <property type="entry name" value="Lectin_C"/>
    <property type="match status" value="1"/>
</dbReference>
<evidence type="ECO:0000256" key="1">
    <source>
        <dbReference type="SAM" id="Phobius"/>
    </source>
</evidence>
<evidence type="ECO:0000313" key="4">
    <source>
        <dbReference type="Proteomes" id="UP001374579"/>
    </source>
</evidence>
<dbReference type="PANTHER" id="PTHR45710">
    <property type="entry name" value="C-TYPE LECTIN DOMAIN-CONTAINING PROTEIN 180"/>
    <property type="match status" value="1"/>
</dbReference>
<dbReference type="InterPro" id="IPR001304">
    <property type="entry name" value="C-type_lectin-like"/>
</dbReference>
<comment type="caution">
    <text evidence="3">The sequence shown here is derived from an EMBL/GenBank/DDBJ whole genome shotgun (WGS) entry which is preliminary data.</text>
</comment>
<dbReference type="InterPro" id="IPR016186">
    <property type="entry name" value="C-type_lectin-like/link_sf"/>
</dbReference>
<accession>A0AAN9GD97</accession>
<dbReference type="AlphaFoldDB" id="A0AAN9GD97"/>
<dbReference type="Proteomes" id="UP001374579">
    <property type="component" value="Unassembled WGS sequence"/>
</dbReference>
<evidence type="ECO:0000313" key="3">
    <source>
        <dbReference type="EMBL" id="KAK7104763.1"/>
    </source>
</evidence>
<gene>
    <name evidence="3" type="ORF">V1264_019427</name>
</gene>
<name>A0AAN9GD97_9CAEN</name>
<dbReference type="InterPro" id="IPR050828">
    <property type="entry name" value="C-type_lectin/matrix_domain"/>
</dbReference>